<dbReference type="Proteomes" id="UP000264146">
    <property type="component" value="Chromosome"/>
</dbReference>
<dbReference type="Proteomes" id="UP000572988">
    <property type="component" value="Unassembled WGS sequence"/>
</dbReference>
<keyword evidence="1" id="KW-0812">Transmembrane</keyword>
<sequence length="199" mass="23107">MALFVILNIIIVIGTLLVDLHRHHYQYIRLSSVILSLTLSSFVNPILLNKLNFITLATMLMYLTWLILQYHLDYTHHAFKIRHQKFFIGILTIMVSILFVILARTSEASIYMSVPYLAPAIFLFGGILQFSTTLNSPRFSKFYQVLKIKHPIWMGGTLILLSMITMVSLTPFWYLFVIVYIGFWATLTIEKIFILPKND</sequence>
<dbReference type="EMBL" id="LR962863">
    <property type="protein sequence ID" value="CAD7360475.1"/>
    <property type="molecule type" value="Genomic_DNA"/>
</dbReference>
<keyword evidence="1" id="KW-0472">Membrane</keyword>
<feature type="transmembrane region" description="Helical" evidence="1">
    <location>
        <begin position="110"/>
        <end position="130"/>
    </location>
</feature>
<dbReference type="RefSeq" id="WP_016424462.1">
    <property type="nucleotide sequence ID" value="NZ_CABKRV010000001.1"/>
</dbReference>
<gene>
    <name evidence="3" type="ORF">C1O36_10005</name>
    <name evidence="4" type="ORF">NCTC12218_02151</name>
</gene>
<feature type="transmembrane region" description="Helical" evidence="1">
    <location>
        <begin position="53"/>
        <end position="74"/>
    </location>
</feature>
<evidence type="ECO:0000313" key="3">
    <source>
        <dbReference type="EMBL" id="NHA34802.1"/>
    </source>
</evidence>
<reference evidence="2 5" key="3">
    <citation type="submission" date="2020-11" db="EMBL/GenBank/DDBJ databases">
        <authorList>
            <consortium name="Pathogen Informatics"/>
        </authorList>
    </citation>
    <scope>NUCLEOTIDE SEQUENCE [LARGE SCALE GENOMIC DNA]</scope>
    <source>
        <strain evidence="2 5">NCTC12218</strain>
    </source>
</reference>
<protein>
    <submittedName>
        <fullName evidence="4">Uncharacterized protein</fullName>
    </submittedName>
</protein>
<evidence type="ECO:0000313" key="6">
    <source>
        <dbReference type="Proteomes" id="UP000572988"/>
    </source>
</evidence>
<dbReference type="EMBL" id="POVK01000037">
    <property type="protein sequence ID" value="NHA34802.1"/>
    <property type="molecule type" value="Genomic_DNA"/>
</dbReference>
<keyword evidence="1" id="KW-1133">Transmembrane helix</keyword>
<evidence type="ECO:0000313" key="2">
    <source>
        <dbReference type="EMBL" id="CAD7360475.1"/>
    </source>
</evidence>
<feature type="transmembrane region" description="Helical" evidence="1">
    <location>
        <begin position="6"/>
        <end position="21"/>
    </location>
</feature>
<name>A0A7Z7VXV7_STASC</name>
<accession>A0A7Z7VXV7</accession>
<dbReference type="AlphaFoldDB" id="A0A7Z7VXV7"/>
<feature type="transmembrane region" description="Helical" evidence="1">
    <location>
        <begin position="86"/>
        <end position="104"/>
    </location>
</feature>
<feature type="transmembrane region" description="Helical" evidence="1">
    <location>
        <begin position="28"/>
        <end position="47"/>
    </location>
</feature>
<organism evidence="4">
    <name type="scientific">Staphylococcus schleiferi</name>
    <dbReference type="NCBI Taxonomy" id="1295"/>
    <lineage>
        <taxon>Bacteria</taxon>
        <taxon>Bacillati</taxon>
        <taxon>Bacillota</taxon>
        <taxon>Bacilli</taxon>
        <taxon>Bacillales</taxon>
        <taxon>Staphylococcaceae</taxon>
        <taxon>Staphylococcus</taxon>
    </lineage>
</organism>
<dbReference type="EMBL" id="UHEF01000001">
    <property type="protein sequence ID" value="SUM90048.1"/>
    <property type="molecule type" value="Genomic_DNA"/>
</dbReference>
<feature type="transmembrane region" description="Helical" evidence="1">
    <location>
        <begin position="151"/>
        <end position="167"/>
    </location>
</feature>
<evidence type="ECO:0000313" key="4">
    <source>
        <dbReference type="EMBL" id="SUM90048.1"/>
    </source>
</evidence>
<proteinExistence type="predicted"/>
<dbReference type="GeneID" id="93790793"/>
<evidence type="ECO:0000256" key="1">
    <source>
        <dbReference type="SAM" id="Phobius"/>
    </source>
</evidence>
<keyword evidence="6" id="KW-1185">Reference proteome</keyword>
<evidence type="ECO:0000313" key="5">
    <source>
        <dbReference type="Proteomes" id="UP000264146"/>
    </source>
</evidence>
<reference evidence="3 6" key="1">
    <citation type="submission" date="2018-01" db="EMBL/GenBank/DDBJ databases">
        <title>Complete genome sequence of Staphylococcus Scheliferi isolated from human.</title>
        <authorList>
            <person name="Abouelkhair M.A."/>
            <person name="Bemis D.A."/>
            <person name="Kania S.A."/>
        </authorList>
    </citation>
    <scope>NUCLEOTIDE SEQUENCE [LARGE SCALE GENOMIC DNA]</scope>
    <source>
        <strain evidence="3 6">ATCC 43808</strain>
    </source>
</reference>
<reference evidence="4" key="2">
    <citation type="submission" date="2018-06" db="EMBL/GenBank/DDBJ databases">
        <authorList>
            <consortium name="Pathogen Informatics"/>
            <person name="Doyle S."/>
        </authorList>
    </citation>
    <scope>NUCLEOTIDE SEQUENCE [LARGE SCALE GENOMIC DNA]</scope>
    <source>
        <strain evidence="4">NCTC12218</strain>
    </source>
</reference>